<keyword evidence="6" id="KW-1185">Reference proteome</keyword>
<dbReference type="EMBL" id="JBIMSP010000003">
    <property type="protein sequence ID" value="MFH5240944.1"/>
    <property type="molecule type" value="Genomic_DNA"/>
</dbReference>
<evidence type="ECO:0000313" key="2">
    <source>
        <dbReference type="EMBL" id="MFH5231285.1"/>
    </source>
</evidence>
<evidence type="ECO:0000313" key="3">
    <source>
        <dbReference type="EMBL" id="MFH5240944.1"/>
    </source>
</evidence>
<name>A0ABW7KDE9_9NOCA</name>
<accession>A0ABW7KDE9</accession>
<organism evidence="2 6">
    <name type="scientific">Antrihabitans spumae</name>
    <dbReference type="NCBI Taxonomy" id="3373370"/>
    <lineage>
        <taxon>Bacteria</taxon>
        <taxon>Bacillati</taxon>
        <taxon>Actinomycetota</taxon>
        <taxon>Actinomycetes</taxon>
        <taxon>Mycobacteriales</taxon>
        <taxon>Nocardiaceae</taxon>
        <taxon>Antrihabitans</taxon>
    </lineage>
</organism>
<dbReference type="EMBL" id="JBIMSN010000106">
    <property type="protein sequence ID" value="MFH5231285.1"/>
    <property type="molecule type" value="Genomic_DNA"/>
</dbReference>
<dbReference type="Proteomes" id="UP001609219">
    <property type="component" value="Unassembled WGS sequence"/>
</dbReference>
<gene>
    <name evidence="3" type="ORF">ACHIPV_03485</name>
    <name evidence="1" type="ORF">ACHIPZ_14290</name>
    <name evidence="2" type="ORF">ACHIRB_22345</name>
</gene>
<dbReference type="RefSeq" id="WP_395115098.1">
    <property type="nucleotide sequence ID" value="NZ_JBIMSN010000106.1"/>
</dbReference>
<evidence type="ECO:0000313" key="5">
    <source>
        <dbReference type="Proteomes" id="UP001609176"/>
    </source>
</evidence>
<proteinExistence type="predicted"/>
<evidence type="ECO:0000313" key="6">
    <source>
        <dbReference type="Proteomes" id="UP001609219"/>
    </source>
</evidence>
<reference evidence="4 5" key="1">
    <citation type="submission" date="2024-10" db="EMBL/GenBank/DDBJ databases">
        <authorList>
            <person name="Riesco R."/>
        </authorList>
    </citation>
    <scope>NUCLEOTIDE SEQUENCE [LARGE SCALE GENOMIC DNA]</scope>
    <source>
        <strain evidence="3 5">NCIMB 15448</strain>
        <strain evidence="1 4">NCIMB 15449</strain>
        <strain evidence="2 6">NCIMB 15450</strain>
    </source>
</reference>
<comment type="caution">
    <text evidence="2">The sequence shown here is derived from an EMBL/GenBank/DDBJ whole genome shotgun (WGS) entry which is preliminary data.</text>
</comment>
<dbReference type="EMBL" id="JBIMSO010000053">
    <property type="protein sequence ID" value="MFH5209355.1"/>
    <property type="molecule type" value="Genomic_DNA"/>
</dbReference>
<evidence type="ECO:0000313" key="4">
    <source>
        <dbReference type="Proteomes" id="UP001609175"/>
    </source>
</evidence>
<protein>
    <submittedName>
        <fullName evidence="2">Uncharacterized protein</fullName>
    </submittedName>
</protein>
<dbReference type="Proteomes" id="UP001609175">
    <property type="component" value="Unassembled WGS sequence"/>
</dbReference>
<dbReference type="Proteomes" id="UP001609176">
    <property type="component" value="Unassembled WGS sequence"/>
</dbReference>
<sequence length="131" mass="13776">MYPVIRRRRRGTVSATGLLIALTAFGVLSMHSVTATTSMSGGHASMAAVSPVDNSIPVAFGEHRCPSVHQMTHPCAGTVTSWPALTAPTSRVGIELFPAAVDGIGGRTQSPMGRAPPWAVWVLDRSVTLRV</sequence>
<evidence type="ECO:0000313" key="1">
    <source>
        <dbReference type="EMBL" id="MFH5209355.1"/>
    </source>
</evidence>